<comment type="caution">
    <text evidence="2">The sequence shown here is derived from an EMBL/GenBank/DDBJ whole genome shotgun (WGS) entry which is preliminary data.</text>
</comment>
<dbReference type="AlphaFoldDB" id="A0A369KD76"/>
<feature type="compositionally biased region" description="Polar residues" evidence="1">
    <location>
        <begin position="261"/>
        <end position="283"/>
    </location>
</feature>
<feature type="compositionally biased region" description="Basic and acidic residues" evidence="1">
    <location>
        <begin position="108"/>
        <end position="124"/>
    </location>
</feature>
<name>A0A369KD76_HYPMA</name>
<reference evidence="2" key="1">
    <citation type="submission" date="2018-04" db="EMBL/GenBank/DDBJ databases">
        <title>Whole genome sequencing of Hypsizygus marmoreus.</title>
        <authorList>
            <person name="Choi I.-G."/>
            <person name="Min B."/>
            <person name="Kim J.-G."/>
            <person name="Kim S."/>
            <person name="Oh Y.-L."/>
            <person name="Kong W.-S."/>
            <person name="Park H."/>
            <person name="Jeong J."/>
            <person name="Song E.-S."/>
        </authorList>
    </citation>
    <scope>NUCLEOTIDE SEQUENCE [LARGE SCALE GENOMIC DNA]</scope>
    <source>
        <strain evidence="2">51987-8</strain>
    </source>
</reference>
<evidence type="ECO:0000313" key="2">
    <source>
        <dbReference type="EMBL" id="RDB30837.1"/>
    </source>
</evidence>
<organism evidence="2 3">
    <name type="scientific">Hypsizygus marmoreus</name>
    <name type="common">White beech mushroom</name>
    <name type="synonym">Agaricus marmoreus</name>
    <dbReference type="NCBI Taxonomy" id="39966"/>
    <lineage>
        <taxon>Eukaryota</taxon>
        <taxon>Fungi</taxon>
        <taxon>Dikarya</taxon>
        <taxon>Basidiomycota</taxon>
        <taxon>Agaricomycotina</taxon>
        <taxon>Agaricomycetes</taxon>
        <taxon>Agaricomycetidae</taxon>
        <taxon>Agaricales</taxon>
        <taxon>Tricholomatineae</taxon>
        <taxon>Lyophyllaceae</taxon>
        <taxon>Hypsizygus</taxon>
    </lineage>
</organism>
<dbReference type="EMBL" id="LUEZ02000004">
    <property type="protein sequence ID" value="RDB30837.1"/>
    <property type="molecule type" value="Genomic_DNA"/>
</dbReference>
<dbReference type="Proteomes" id="UP000076154">
    <property type="component" value="Unassembled WGS sequence"/>
</dbReference>
<protein>
    <submittedName>
        <fullName evidence="2">Small proline-rich protein 3</fullName>
    </submittedName>
</protein>
<dbReference type="InParanoid" id="A0A369KD76"/>
<proteinExistence type="predicted"/>
<feature type="region of interest" description="Disordered" evidence="1">
    <location>
        <begin position="252"/>
        <end position="304"/>
    </location>
</feature>
<dbReference type="STRING" id="39966.A0A369KD76"/>
<sequence>MAPDRPMFAAVTLYRHMSSVPSRPARCLSFILISITSFNATFLDNLFLPFPDLTPVTTHNLRARVHPYYHPKLKLDGLTATGESARPQRYSRDHHLNSLGRNCLTPEQTKDISEYANDTGERSTARPRHPNLKGRLSPGRSCLVSKQMKHASKPSDDARDTSFPQAEPLASEGSSVTIPGPPPTPPSTSQSAPEPWKPEDIQAIADVVFPLINKNRASSTPVKTKPHSMGNSQGSEGEIIVEKKAGTMVPVSERPPFRSSFHPSDSTLTGDESREQVQSNATQVGLRLDSAASVDTNRPELPQGRYDVVPEEQYPEEQYLAAPQGQYNVVPQVQYNAVPQGQYSAVPQGQYHPVPQRQYSAVPQGQYNAIPQGQYNAVPQGQYGVVPQGRNNAVPPVQYNTATHGQQNTAIQAQYNHWELTVQYDFWNLPDILSGSSEPNDTGYPPHHSDIWRDTAIQPQAPSNISNILFDNFPPIGDESSLPIRVMHSPPL</sequence>
<evidence type="ECO:0000313" key="3">
    <source>
        <dbReference type="Proteomes" id="UP000076154"/>
    </source>
</evidence>
<keyword evidence="3" id="KW-1185">Reference proteome</keyword>
<gene>
    <name evidence="2" type="primary">SPRR3</name>
    <name evidence="2" type="ORF">Hypma_005822</name>
</gene>
<accession>A0A369KD76</accession>
<feature type="region of interest" description="Disordered" evidence="1">
    <location>
        <begin position="85"/>
        <end position="196"/>
    </location>
</feature>
<evidence type="ECO:0000256" key="1">
    <source>
        <dbReference type="SAM" id="MobiDB-lite"/>
    </source>
</evidence>